<dbReference type="GO" id="GO:0009725">
    <property type="term" value="P:response to hormone"/>
    <property type="evidence" value="ECO:0007669"/>
    <property type="project" value="InterPro"/>
</dbReference>
<evidence type="ECO:0000259" key="1">
    <source>
        <dbReference type="PROSITE" id="PS51745"/>
    </source>
</evidence>
<dbReference type="Gene3D" id="3.10.20.90">
    <property type="entry name" value="Phosphatidylinositol 3-kinase Catalytic Subunit, Chain A, domain 1"/>
    <property type="match status" value="1"/>
</dbReference>
<protein>
    <recommendedName>
        <fullName evidence="1">PB1 domain-containing protein</fullName>
    </recommendedName>
</protein>
<dbReference type="PANTHER" id="PTHR31384">
    <property type="entry name" value="AUXIN RESPONSE FACTOR 4-RELATED"/>
    <property type="match status" value="1"/>
</dbReference>
<dbReference type="GO" id="GO:0003677">
    <property type="term" value="F:DNA binding"/>
    <property type="evidence" value="ECO:0007669"/>
    <property type="project" value="InterPro"/>
</dbReference>
<evidence type="ECO:0000313" key="2">
    <source>
        <dbReference type="EMBL" id="RRT51140.1"/>
    </source>
</evidence>
<gene>
    <name evidence="2" type="ORF">B296_00051267</name>
</gene>
<dbReference type="EMBL" id="AMZH03012373">
    <property type="protein sequence ID" value="RRT51140.1"/>
    <property type="molecule type" value="Genomic_DNA"/>
</dbReference>
<name>A0A426YHJ9_ENSVE</name>
<comment type="caution">
    <text evidence="2">The sequence shown here is derived from an EMBL/GenBank/DDBJ whole genome shotgun (WGS) entry which is preliminary data.</text>
</comment>
<dbReference type="InterPro" id="IPR044835">
    <property type="entry name" value="ARF_plant"/>
</dbReference>
<dbReference type="AlphaFoldDB" id="A0A426YHJ9"/>
<evidence type="ECO:0000313" key="3">
    <source>
        <dbReference type="Proteomes" id="UP000287651"/>
    </source>
</evidence>
<feature type="domain" description="PB1" evidence="1">
    <location>
        <begin position="158"/>
        <end position="236"/>
    </location>
</feature>
<organism evidence="2 3">
    <name type="scientific">Ensete ventricosum</name>
    <name type="common">Abyssinian banana</name>
    <name type="synonym">Musa ensete</name>
    <dbReference type="NCBI Taxonomy" id="4639"/>
    <lineage>
        <taxon>Eukaryota</taxon>
        <taxon>Viridiplantae</taxon>
        <taxon>Streptophyta</taxon>
        <taxon>Embryophyta</taxon>
        <taxon>Tracheophyta</taxon>
        <taxon>Spermatophyta</taxon>
        <taxon>Magnoliopsida</taxon>
        <taxon>Liliopsida</taxon>
        <taxon>Zingiberales</taxon>
        <taxon>Musaceae</taxon>
        <taxon>Ensete</taxon>
    </lineage>
</organism>
<dbReference type="GO" id="GO:0006355">
    <property type="term" value="P:regulation of DNA-templated transcription"/>
    <property type="evidence" value="ECO:0007669"/>
    <property type="project" value="InterPro"/>
</dbReference>
<dbReference type="PANTHER" id="PTHR31384:SF160">
    <property type="entry name" value="AUXIN RESPONSE FACTOR 16"/>
    <property type="match status" value="1"/>
</dbReference>
<dbReference type="Proteomes" id="UP000287651">
    <property type="component" value="Unassembled WGS sequence"/>
</dbReference>
<dbReference type="PROSITE" id="PS51745">
    <property type="entry name" value="PB1"/>
    <property type="match status" value="1"/>
</dbReference>
<accession>A0A426YHJ9</accession>
<sequence length="252" mass="27644">MPAINLGHLPPPIKKPRVLQQPPFEGQFPVRMVSGTPSDPRDSQYCCFSDSAPAGIQGARHAQFDISLSDLHLNKLQTGLFHAGFHRLDHVTPPSRISTGVIVGNPTIHDKPILTEQQILLCKSETMIFDDDTGPSSSDGNLEKTANVSDALELIIEAEHCKVFLESEDVGHSLDLSVFGSYEELYERLGDMFGIEKSEMITHVFYKDAAGALKHAGDEPFSNFMKTARRLTILTNSGSTNQQSSESLLPIV</sequence>
<reference evidence="2 3" key="1">
    <citation type="journal article" date="2014" name="Agronomy (Basel)">
        <title>A Draft Genome Sequence for Ensete ventricosum, the Drought-Tolerant Tree Against Hunger.</title>
        <authorList>
            <person name="Harrison J."/>
            <person name="Moore K.A."/>
            <person name="Paszkiewicz K."/>
            <person name="Jones T."/>
            <person name="Grant M."/>
            <person name="Ambacheew D."/>
            <person name="Muzemil S."/>
            <person name="Studholme D.J."/>
        </authorList>
    </citation>
    <scope>NUCLEOTIDE SEQUENCE [LARGE SCALE GENOMIC DNA]</scope>
</reference>
<dbReference type="InterPro" id="IPR053793">
    <property type="entry name" value="PB1-like"/>
</dbReference>
<proteinExistence type="predicted"/>